<keyword evidence="5 16" id="KW-0812">Transmembrane</keyword>
<dbReference type="GO" id="GO:0004197">
    <property type="term" value="F:cysteine-type endopeptidase activity"/>
    <property type="evidence" value="ECO:0007669"/>
    <property type="project" value="InterPro"/>
</dbReference>
<feature type="domain" description="Peptidase C3" evidence="19">
    <location>
        <begin position="1404"/>
        <end position="1618"/>
    </location>
</feature>
<dbReference type="SUPFAM" id="SSF56672">
    <property type="entry name" value="DNA/RNA polymerases"/>
    <property type="match status" value="1"/>
</dbReference>
<feature type="domain" description="SF3 helicase" evidence="18">
    <location>
        <begin position="647"/>
        <end position="816"/>
    </location>
</feature>
<sequence length="2170" mass="246502">MVRVGYRLLSFLFLYYPVCQVHVWLVWVVHTLVGGIKDLMRRYGGGMGFDVNKIDLIAADPLAIYARIVIPNNLTHSMFRQMHENYTVSTQPFYSHTSFLEFFATHFACWTGSISDKFIFHTSKNIECVVYAAYDPNQGPIPGSGPDAASGGIPIIYYETVDSNNSVTFMRGNAIAYNNLSHQPTMETESPYVANTMSKYVFANANQFYNNLPSYRQIDLDSTMTGVLQLDIPVPADWTYESNKVNNQSIGITHWRSAGDDLHVWYYLGPCIRFTDRDAMGFFPPPTKVMAAAAPPVTRADVEQAISEFEKKLPVRTRMKTLDFSNPTVVTQGLWSDVKKGTNSIKSIAGKIETNQIVDKFSQAAESSKTATDEMTKAATNISEITDGFKSLFVKAEQPTVMSQVLGSEFSFQIPAQATKLGLKVALFIRQTDWISRILIIIDTLVDFGIVAQHLNSLINIVRTQVVSHLTPNQVPKGDVVVTQGEDCIADMIAGLTSALVTISGVVAIGSIPSKTQIGKGIGEFSNKMRSISNISHGVKGSLHLYEQLMAMIKAMIEWFIAADCPDVKAAALLEENAEKFSNFITEVNAIDRDDVKIKASIDMDTRNHILRLREEADELFALIRQIPKADGVHLHNLFSRANMTIHKTYDDVIKTNFLSASREDPFCVCFTGSAGGNKSVMATLLGQVLARDAGVPRSGAIYSRTMDEQYWSDYAFQHCVFIDDFAAQRELLTNNPYLEFIVLKSNVHKILPMADVAQKGRCFNSKVILLTTNVPYPNHNSLNCQDALLRRRNLLIEVTSSLSISEDIPKDSYTHLTFQRKDPMQSANIGNPMTFEEMIDLSRREAKRWSEKQKYLGDQIERDIEAIVANKMLEGEIATTHGTDDEYVKEYNRFVQEYSALQANNVTHMEREDNLLQDLTEMRLNFELKDANVGDMIAFDRKHYTHWGIYAGIEAGEHMVVHTFAYNWQACDRARVMKHTVREVSMNGTVLMGRVRVNNQELRAETLSAVARRPPEIMKNCLALIGSEVDYDVLKNNCEHFATDMRYGVSWCSQLDAFTAPAMQMSKLTRNEKTSMVDALNVTERIIKRGKRDMTVKEQRKIERVLQDIRFLFPDCSLTNKKEVKEVKRKIKGNKILLIEYCTLNGLNYDDTLALLVKLNEEMKKYFEATDTEIENFETQCSDDDMVSLTMIDAIWPGLQGMDRANSIVFNELITSLTKKKSRLTLQVKATAVHLWKDSYSTKAKAFFAQRPWLAKTLVVFGSFTAIFGTYKLVKYFISPSEQAELEIKTEGKYSSGQTPRAAMRAHTKVLVEGKYQSGSTPRAAARTTVSKILVEGLDTPQTHEHRDLPDNGQRYVHSHLCEECREIYTHKHARRDAEYSERKYKHICKECREPPHTQGNFDPNAQQIIDNYVCESLIRFAVLRENDKGELHQVYAQAGIRLEGRLIMVNKHALFRMEDDDLIRITGSYLGGQYDMYFSDTKWVVHPTRDIAIFEASKRIDSFKRMTKHFITNDELNYITNVPATLMSTDDGKTLLQYMINIAPLDSPLEVLDEKSGTKLVIREGWKYTLQSHHGLCGALVTILNPRSPRKLCGIHSAGADKSLRSFAELVTQEILEDMIAKLPTQTVRSSEIEDLKEGSEPLVTLHGDLTFLQTVRPYPRGSTKTRIRKSPIHGVFEVQTGPSVLNKDDPRNTSGIDPYEEGLKKYSEQTGLFDTELLDMACNEVERVLLGMKPLRRPGPDLTFVEAINGIPELKYYDPLDMLTSPGYPYVLTRPPNASGKRYLFDINDGGQATFKCPVLQTKCERRWNEARQGIISHSYWMDCKKDERRSLEKIQNANTRLFCMAPVDYTICGRRAFLDFCGAFYNAHNTSFSGVGIDCESYEWTLMYDYLREMSDSGIFGDYKNFDGKEPAEILSRIGEMMNHWYGKYFPTRNPETDVVRTTLIEELIHTKSLAANVLYCKHQGMPSGVMLTVIVNTILEAVYFRYIYLWIAARASPEHATMQRYNENVHDKGYGDDNIATVAPEIQSWFNQHTVTDAFDQHGITYTSADKKSNPPPITPLVKMTFLKRGFRQHPKFRRVWLAPIELKTVTELCNWITDSNDPTYQMYANLNDALSFAYHHGKPIFSQLKHILDGALEEEGFQTLDQQYEDFDRKFLRSLDMFYT</sequence>
<keyword evidence="6" id="KW-0548">Nucleotidyltransferase</keyword>
<keyword evidence="2" id="KW-0696">RNA-directed RNA polymerase</keyword>
<dbReference type="InterPro" id="IPR014759">
    <property type="entry name" value="Helicase_SF3_ssRNA_vir"/>
</dbReference>
<dbReference type="InterPro" id="IPR043504">
    <property type="entry name" value="Peptidase_S1_PA_chymotrypsin"/>
</dbReference>
<keyword evidence="11" id="KW-0067">ATP-binding</keyword>
<dbReference type="InterPro" id="IPR000605">
    <property type="entry name" value="Helicase_SF3_ssDNA/RNA_vir"/>
</dbReference>
<dbReference type="PROSITE" id="PS51218">
    <property type="entry name" value="SF3_HELICASE_2"/>
    <property type="match status" value="1"/>
</dbReference>
<evidence type="ECO:0000256" key="15">
    <source>
        <dbReference type="ARBA" id="ARBA00023098"/>
    </source>
</evidence>
<dbReference type="SUPFAM" id="SSF88633">
    <property type="entry name" value="Positive stranded ssRNA viruses"/>
    <property type="match status" value="1"/>
</dbReference>
<evidence type="ECO:0000259" key="20">
    <source>
        <dbReference type="PROSITE" id="PS51934"/>
    </source>
</evidence>
<keyword evidence="15" id="KW-0443">Lipid metabolism</keyword>
<dbReference type="PROSITE" id="PS51934">
    <property type="entry name" value="LRAT"/>
    <property type="match status" value="1"/>
</dbReference>
<dbReference type="Pfam" id="PF04970">
    <property type="entry name" value="LRAT"/>
    <property type="match status" value="1"/>
</dbReference>
<dbReference type="GO" id="GO:0005524">
    <property type="term" value="F:ATP binding"/>
    <property type="evidence" value="ECO:0007669"/>
    <property type="project" value="UniProtKB-KW"/>
</dbReference>
<feature type="domain" description="RdRp catalytic" evidence="17">
    <location>
        <begin position="1900"/>
        <end position="2035"/>
    </location>
</feature>
<evidence type="ECO:0000256" key="16">
    <source>
        <dbReference type="SAM" id="Phobius"/>
    </source>
</evidence>
<dbReference type="Gene3D" id="1.20.960.20">
    <property type="match status" value="1"/>
</dbReference>
<evidence type="ECO:0000256" key="4">
    <source>
        <dbReference type="ARBA" id="ARBA00022679"/>
    </source>
</evidence>
<feature type="transmembrane region" description="Helical" evidence="16">
    <location>
        <begin position="12"/>
        <end position="33"/>
    </location>
</feature>
<evidence type="ECO:0000256" key="12">
    <source>
        <dbReference type="ARBA" id="ARBA00022844"/>
    </source>
</evidence>
<dbReference type="InterPro" id="IPR024387">
    <property type="entry name" value="Pept_C3G_Picornavir"/>
</dbReference>
<evidence type="ECO:0000256" key="10">
    <source>
        <dbReference type="ARBA" id="ARBA00022807"/>
    </source>
</evidence>
<evidence type="ECO:0000256" key="1">
    <source>
        <dbReference type="ARBA" id="ARBA00004328"/>
    </source>
</evidence>
<dbReference type="Gene3D" id="2.40.10.10">
    <property type="entry name" value="Trypsin-like serine proteases"/>
    <property type="match status" value="1"/>
</dbReference>
<evidence type="ECO:0000256" key="8">
    <source>
        <dbReference type="ARBA" id="ARBA00022801"/>
    </source>
</evidence>
<dbReference type="InterPro" id="IPR043128">
    <property type="entry name" value="Rev_trsase/Diguanyl_cyclase"/>
</dbReference>
<dbReference type="InterPro" id="IPR051496">
    <property type="entry name" value="H-rev107_PLA/AT"/>
</dbReference>
<dbReference type="GO" id="GO:0003724">
    <property type="term" value="F:RNA helicase activity"/>
    <property type="evidence" value="ECO:0007669"/>
    <property type="project" value="InterPro"/>
</dbReference>
<dbReference type="GO" id="GO:0039694">
    <property type="term" value="P:viral RNA genome replication"/>
    <property type="evidence" value="ECO:0007669"/>
    <property type="project" value="InterPro"/>
</dbReference>
<dbReference type="CDD" id="cd23169">
    <property type="entry name" value="ps-ssRNAv-Picornavirales"/>
    <property type="match status" value="1"/>
</dbReference>
<organism evidence="21">
    <name type="scientific">Goettingen Seco-like virus 1</name>
    <dbReference type="NCBI Taxonomy" id="2789612"/>
    <lineage>
        <taxon>Viruses</taxon>
        <taxon>Riboviria</taxon>
        <taxon>Orthornavirae</taxon>
        <taxon>Pisuviricota</taxon>
        <taxon>Pisoniviricetes</taxon>
        <taxon>Picornavirales</taxon>
        <taxon>Secoviridae</taxon>
    </lineage>
</organism>
<evidence type="ECO:0000256" key="5">
    <source>
        <dbReference type="ARBA" id="ARBA00022692"/>
    </source>
</evidence>
<evidence type="ECO:0000313" key="21">
    <source>
        <dbReference type="EMBL" id="QPN36943.1"/>
    </source>
</evidence>
<keyword evidence="12" id="KW-0946">Virion</keyword>
<dbReference type="InterPro" id="IPR007094">
    <property type="entry name" value="RNA-dir_pol_PSvirus"/>
</dbReference>
<keyword evidence="16" id="KW-0472">Membrane</keyword>
<evidence type="ECO:0000256" key="14">
    <source>
        <dbReference type="ARBA" id="ARBA00022989"/>
    </source>
</evidence>
<dbReference type="GO" id="GO:0003723">
    <property type="term" value="F:RNA binding"/>
    <property type="evidence" value="ECO:0007669"/>
    <property type="project" value="InterPro"/>
</dbReference>
<evidence type="ECO:0000256" key="9">
    <source>
        <dbReference type="ARBA" id="ARBA00022806"/>
    </source>
</evidence>
<dbReference type="GO" id="GO:0044423">
    <property type="term" value="C:virion component"/>
    <property type="evidence" value="ECO:0007669"/>
    <property type="project" value="UniProtKB-KW"/>
</dbReference>
<dbReference type="Pfam" id="PF00680">
    <property type="entry name" value="RdRP_1"/>
    <property type="match status" value="1"/>
</dbReference>
<dbReference type="InterPro" id="IPR029053">
    <property type="entry name" value="Viral_coat"/>
</dbReference>
<evidence type="ECO:0000256" key="13">
    <source>
        <dbReference type="ARBA" id="ARBA00022953"/>
    </source>
</evidence>
<feature type="domain" description="LRAT" evidence="20">
    <location>
        <begin position="937"/>
        <end position="1055"/>
    </location>
</feature>
<evidence type="ECO:0000259" key="18">
    <source>
        <dbReference type="PROSITE" id="PS51218"/>
    </source>
</evidence>
<protein>
    <submittedName>
        <fullName evidence="21">Polyprotein</fullName>
    </submittedName>
</protein>
<dbReference type="PANTHER" id="PTHR13943:SF77">
    <property type="entry name" value="LRAT DOMAIN-CONTAINING PROTEIN"/>
    <property type="match status" value="1"/>
</dbReference>
<dbReference type="PROSITE" id="PS51874">
    <property type="entry name" value="PCV_3C_PRO"/>
    <property type="match status" value="1"/>
</dbReference>
<comment type="subcellular location">
    <subcellularLocation>
        <location evidence="1">Virion</location>
    </subcellularLocation>
</comment>
<keyword evidence="8" id="KW-0378">Hydrolase</keyword>
<dbReference type="Gene3D" id="2.60.120.20">
    <property type="match status" value="1"/>
</dbReference>
<dbReference type="Pfam" id="PF12381">
    <property type="entry name" value="Peptidase_C3G"/>
    <property type="match status" value="1"/>
</dbReference>
<dbReference type="PANTHER" id="PTHR13943">
    <property type="entry name" value="HRAS-LIKE SUPPRESSOR - RELATED"/>
    <property type="match status" value="1"/>
</dbReference>
<dbReference type="GO" id="GO:0006508">
    <property type="term" value="P:proteolysis"/>
    <property type="evidence" value="ECO:0007669"/>
    <property type="project" value="UniProtKB-KW"/>
</dbReference>
<dbReference type="InterPro" id="IPR001205">
    <property type="entry name" value="RNA-dir_pol_C"/>
</dbReference>
<evidence type="ECO:0000256" key="11">
    <source>
        <dbReference type="ARBA" id="ARBA00022840"/>
    </source>
</evidence>
<dbReference type="PROSITE" id="PS50507">
    <property type="entry name" value="RDRP_SSRNA_POS"/>
    <property type="match status" value="1"/>
</dbReference>
<evidence type="ECO:0000256" key="2">
    <source>
        <dbReference type="ARBA" id="ARBA00022484"/>
    </source>
</evidence>
<evidence type="ECO:0000256" key="6">
    <source>
        <dbReference type="ARBA" id="ARBA00022695"/>
    </source>
</evidence>
<proteinExistence type="predicted"/>
<dbReference type="GO" id="GO:0003968">
    <property type="term" value="F:RNA-directed RNA polymerase activity"/>
    <property type="evidence" value="ECO:0007669"/>
    <property type="project" value="UniProtKB-KW"/>
</dbReference>
<dbReference type="InterPro" id="IPR007053">
    <property type="entry name" value="LRAT_dom"/>
</dbReference>
<keyword evidence="13" id="KW-0693">Viral RNA replication</keyword>
<dbReference type="InterPro" id="IPR009003">
    <property type="entry name" value="Peptidase_S1_PA"/>
</dbReference>
<dbReference type="GO" id="GO:0006351">
    <property type="term" value="P:DNA-templated transcription"/>
    <property type="evidence" value="ECO:0007669"/>
    <property type="project" value="InterPro"/>
</dbReference>
<dbReference type="GO" id="GO:0070292">
    <property type="term" value="P:N-acylphosphatidylethanolamine metabolic process"/>
    <property type="evidence" value="ECO:0007669"/>
    <property type="project" value="TreeGrafter"/>
</dbReference>
<keyword evidence="3" id="KW-0645">Protease</keyword>
<dbReference type="EMBL" id="MT757488">
    <property type="protein sequence ID" value="QPN36943.1"/>
    <property type="molecule type" value="Genomic_RNA"/>
</dbReference>
<dbReference type="GO" id="GO:0008970">
    <property type="term" value="F:phospholipase A1 activity"/>
    <property type="evidence" value="ECO:0007669"/>
    <property type="project" value="TreeGrafter"/>
</dbReference>
<accession>A0A7T1GW22</accession>
<name>A0A7T1GW22_9SECO</name>
<dbReference type="Gene3D" id="3.30.70.270">
    <property type="match status" value="1"/>
</dbReference>
<evidence type="ECO:0000256" key="3">
    <source>
        <dbReference type="ARBA" id="ARBA00022670"/>
    </source>
</evidence>
<dbReference type="InterPro" id="IPR044067">
    <property type="entry name" value="PCV_3C_PRO"/>
</dbReference>
<reference evidence="21" key="1">
    <citation type="submission" date="2020-07" db="EMBL/GenBank/DDBJ databases">
        <authorList>
            <person name="Guo L."/>
            <person name="Lu X."/>
            <person name="Guo D."/>
        </authorList>
    </citation>
    <scope>NUCLEOTIDE SEQUENCE</scope>
    <source>
        <strain evidence="21">GEMhg-2</strain>
    </source>
</reference>
<keyword evidence="7" id="KW-0547">Nucleotide-binding</keyword>
<evidence type="ECO:0000259" key="19">
    <source>
        <dbReference type="PROSITE" id="PS51874"/>
    </source>
</evidence>
<dbReference type="SUPFAM" id="SSF50494">
    <property type="entry name" value="Trypsin-like serine proteases"/>
    <property type="match status" value="1"/>
</dbReference>
<keyword evidence="14 16" id="KW-1133">Transmembrane helix</keyword>
<dbReference type="Pfam" id="PF00910">
    <property type="entry name" value="RNA_helicase"/>
    <property type="match status" value="1"/>
</dbReference>
<dbReference type="GO" id="GO:0004623">
    <property type="term" value="F:phospholipase A2 activity"/>
    <property type="evidence" value="ECO:0007669"/>
    <property type="project" value="TreeGrafter"/>
</dbReference>
<dbReference type="Gene3D" id="3.90.1720.10">
    <property type="entry name" value="endopeptidase domain like (from Nostoc punctiforme)"/>
    <property type="match status" value="1"/>
</dbReference>
<dbReference type="GO" id="GO:0016410">
    <property type="term" value="F:N-acyltransferase activity"/>
    <property type="evidence" value="ECO:0007669"/>
    <property type="project" value="TreeGrafter"/>
</dbReference>
<keyword evidence="4" id="KW-0808">Transferase</keyword>
<evidence type="ECO:0000259" key="17">
    <source>
        <dbReference type="PROSITE" id="PS50507"/>
    </source>
</evidence>
<dbReference type="InterPro" id="IPR043502">
    <property type="entry name" value="DNA/RNA_pol_sf"/>
</dbReference>
<evidence type="ECO:0000256" key="7">
    <source>
        <dbReference type="ARBA" id="ARBA00022741"/>
    </source>
</evidence>
<keyword evidence="9" id="KW-0347">Helicase</keyword>
<keyword evidence="10" id="KW-0788">Thiol protease</keyword>